<dbReference type="EMBL" id="CP111021">
    <property type="protein sequence ID" value="WAR16363.1"/>
    <property type="molecule type" value="Genomic_DNA"/>
</dbReference>
<feature type="non-terminal residue" evidence="1">
    <location>
        <position position="233"/>
    </location>
</feature>
<reference evidence="1" key="1">
    <citation type="submission" date="2022-11" db="EMBL/GenBank/DDBJ databases">
        <title>Centuries of genome instability and evolution in soft-shell clam transmissible cancer (bioRxiv).</title>
        <authorList>
            <person name="Hart S.F.M."/>
            <person name="Yonemitsu M.A."/>
            <person name="Giersch R.M."/>
            <person name="Beal B.F."/>
            <person name="Arriagada G."/>
            <person name="Davis B.W."/>
            <person name="Ostrander E.A."/>
            <person name="Goff S.P."/>
            <person name="Metzger M.J."/>
        </authorList>
    </citation>
    <scope>NUCLEOTIDE SEQUENCE</scope>
    <source>
        <strain evidence="1">MELC-2E11</strain>
        <tissue evidence="1">Siphon/mantle</tissue>
    </source>
</reference>
<protein>
    <recommendedName>
        <fullName evidence="3">ZP domain-containing protein</fullName>
    </recommendedName>
</protein>
<evidence type="ECO:0008006" key="3">
    <source>
        <dbReference type="Google" id="ProtNLM"/>
    </source>
</evidence>
<accession>A0ABY7F2F0</accession>
<name>A0ABY7F2F0_MYAAR</name>
<sequence length="233" mass="25583">MSDVTTTQYPVLPASVNMDAKQLISCLLCWAAVPLSIRLISGGSVPVIKAACNTGGRITLSGVPLAMTSLRAEQGNTVCTTSRNGNDVIISDCSKDVEILFMYTDGDAGAPFSTINRMGIKCSEIDAAGVSHVVTADYAGRCSEQPTLMESFDNYYLYAANHYRYWTTIHTFQFHGYKYLQIRCDIHICPCSGVGPSSRRRRRRNMPFGKEDRYLQTHDVIEIVGVTSSAPAF</sequence>
<keyword evidence="2" id="KW-1185">Reference proteome</keyword>
<gene>
    <name evidence="1" type="ORF">MAR_030957</name>
</gene>
<evidence type="ECO:0000313" key="2">
    <source>
        <dbReference type="Proteomes" id="UP001164746"/>
    </source>
</evidence>
<organism evidence="1 2">
    <name type="scientific">Mya arenaria</name>
    <name type="common">Soft-shell clam</name>
    <dbReference type="NCBI Taxonomy" id="6604"/>
    <lineage>
        <taxon>Eukaryota</taxon>
        <taxon>Metazoa</taxon>
        <taxon>Spiralia</taxon>
        <taxon>Lophotrochozoa</taxon>
        <taxon>Mollusca</taxon>
        <taxon>Bivalvia</taxon>
        <taxon>Autobranchia</taxon>
        <taxon>Heteroconchia</taxon>
        <taxon>Euheterodonta</taxon>
        <taxon>Imparidentia</taxon>
        <taxon>Neoheterodontei</taxon>
        <taxon>Myida</taxon>
        <taxon>Myoidea</taxon>
        <taxon>Myidae</taxon>
        <taxon>Mya</taxon>
    </lineage>
</organism>
<proteinExistence type="predicted"/>
<evidence type="ECO:0000313" key="1">
    <source>
        <dbReference type="EMBL" id="WAR16363.1"/>
    </source>
</evidence>
<dbReference type="Proteomes" id="UP001164746">
    <property type="component" value="Chromosome 10"/>
</dbReference>